<keyword evidence="4" id="KW-1185">Reference proteome</keyword>
<protein>
    <submittedName>
        <fullName evidence="3">Putative dehydrogenase</fullName>
    </submittedName>
</protein>
<dbReference type="Gene3D" id="3.30.360.10">
    <property type="entry name" value="Dihydrodipicolinate Reductase, domain 2"/>
    <property type="match status" value="1"/>
</dbReference>
<accession>A0A2A9HDS8</accession>
<proteinExistence type="predicted"/>
<comment type="caution">
    <text evidence="3">The sequence shown here is derived from an EMBL/GenBank/DDBJ whole genome shotgun (WGS) entry which is preliminary data.</text>
</comment>
<dbReference type="EMBL" id="PDJQ01000001">
    <property type="protein sequence ID" value="PFG74154.1"/>
    <property type="molecule type" value="Genomic_DNA"/>
</dbReference>
<evidence type="ECO:0000313" key="3">
    <source>
        <dbReference type="EMBL" id="PFG74154.1"/>
    </source>
</evidence>
<name>A0A2A9HDS8_TEPT2</name>
<sequence>MHLCPRRGTLEPVSRTLRAAVIGLGSMGANHVRVLADTPGVELVAVADPDAERVRKAVQGRPIPGFESTAALLAETRPDFVCVVVPTGLHEEVAMACIEAGAHVLVEKPIAATLAAARRLADAAERAGVLLTVGHIERFNPAVRELKRRLDEGQGGRVLQVRARRVGPFPHRIRDVGVIHDLGPHDIDIMRYLLDDEVERVYAESRSHIATGNEDLFAGMLRFRGGAMGLLDINWLTPTKERSLTVLCERGMFTVDYAAQVLCFYENYAAAAREGVYASVTEGPMTRYPINNREPLRVELEVFRDAILAGGPPPVPASAGIAALAVAEALVRSGETGLPVSLDEVATLP</sequence>
<organism evidence="3 4">
    <name type="scientific">Tepidiforma thermophila (strain KCTC 52669 / CGMCC 1.13589 / G233)</name>
    <dbReference type="NCBI Taxonomy" id="2761530"/>
    <lineage>
        <taxon>Bacteria</taxon>
        <taxon>Bacillati</taxon>
        <taxon>Chloroflexota</taxon>
        <taxon>Tepidiformia</taxon>
        <taxon>Tepidiformales</taxon>
        <taxon>Tepidiformaceae</taxon>
        <taxon>Tepidiforma</taxon>
    </lineage>
</organism>
<evidence type="ECO:0000313" key="4">
    <source>
        <dbReference type="Proteomes" id="UP000223071"/>
    </source>
</evidence>
<evidence type="ECO:0000259" key="1">
    <source>
        <dbReference type="Pfam" id="PF01408"/>
    </source>
</evidence>
<dbReference type="Proteomes" id="UP000223071">
    <property type="component" value="Unassembled WGS sequence"/>
</dbReference>
<dbReference type="AlphaFoldDB" id="A0A2A9HDS8"/>
<dbReference type="SUPFAM" id="SSF51735">
    <property type="entry name" value="NAD(P)-binding Rossmann-fold domains"/>
    <property type="match status" value="1"/>
</dbReference>
<dbReference type="SUPFAM" id="SSF55347">
    <property type="entry name" value="Glyceraldehyde-3-phosphate dehydrogenase-like, C-terminal domain"/>
    <property type="match status" value="1"/>
</dbReference>
<reference evidence="3 4" key="1">
    <citation type="submission" date="2017-09" db="EMBL/GenBank/DDBJ databases">
        <title>Sequencing the genomes of two abundant thermophiles in Great Basin hot springs: Thermocrinis jamiesonii and novel Chloroflexi Thermoflexus hugenholtzii.</title>
        <authorList>
            <person name="Hedlund B."/>
        </authorList>
    </citation>
    <scope>NUCLEOTIDE SEQUENCE [LARGE SCALE GENOMIC DNA]</scope>
    <source>
        <strain evidence="3 4">G233</strain>
    </source>
</reference>
<dbReference type="InterPro" id="IPR036291">
    <property type="entry name" value="NAD(P)-bd_dom_sf"/>
</dbReference>
<dbReference type="InterPro" id="IPR051450">
    <property type="entry name" value="Gfo/Idh/MocA_Oxidoreductases"/>
</dbReference>
<dbReference type="GO" id="GO:0000166">
    <property type="term" value="F:nucleotide binding"/>
    <property type="evidence" value="ECO:0007669"/>
    <property type="project" value="InterPro"/>
</dbReference>
<dbReference type="InterPro" id="IPR000683">
    <property type="entry name" value="Gfo/Idh/MocA-like_OxRdtase_N"/>
</dbReference>
<dbReference type="Pfam" id="PF01408">
    <property type="entry name" value="GFO_IDH_MocA"/>
    <property type="match status" value="1"/>
</dbReference>
<dbReference type="InterPro" id="IPR055170">
    <property type="entry name" value="GFO_IDH_MocA-like_dom"/>
</dbReference>
<evidence type="ECO:0000259" key="2">
    <source>
        <dbReference type="Pfam" id="PF22725"/>
    </source>
</evidence>
<dbReference type="PANTHER" id="PTHR43377">
    <property type="entry name" value="BILIVERDIN REDUCTASE A"/>
    <property type="match status" value="1"/>
</dbReference>
<dbReference type="PANTHER" id="PTHR43377:SF1">
    <property type="entry name" value="BILIVERDIN REDUCTASE A"/>
    <property type="match status" value="1"/>
</dbReference>
<dbReference type="Gene3D" id="3.40.50.720">
    <property type="entry name" value="NAD(P)-binding Rossmann-like Domain"/>
    <property type="match status" value="1"/>
</dbReference>
<feature type="domain" description="Gfo/Idh/MocA-like oxidoreductase N-terminal" evidence="1">
    <location>
        <begin position="17"/>
        <end position="135"/>
    </location>
</feature>
<dbReference type="Pfam" id="PF22725">
    <property type="entry name" value="GFO_IDH_MocA_C3"/>
    <property type="match status" value="1"/>
</dbReference>
<feature type="domain" description="GFO/IDH/MocA-like oxidoreductase" evidence="2">
    <location>
        <begin position="143"/>
        <end position="253"/>
    </location>
</feature>
<gene>
    <name evidence="3" type="ORF">A9A59_1365</name>
</gene>